<reference evidence="1 4" key="1">
    <citation type="submission" date="2023-10" db="EMBL/GenBank/DDBJ databases">
        <title>Genome sequences of Mycoplasma ovipneumoniae isolated from goats.</title>
        <authorList>
            <person name="Spergser J."/>
        </authorList>
    </citation>
    <scope>NUCLEOTIDE SEQUENCE</scope>
    <source>
        <strain evidence="3 4">1N</strain>
        <strain evidence="2">279</strain>
        <strain evidence="1">5N</strain>
    </source>
</reference>
<protein>
    <submittedName>
        <fullName evidence="1">Uncharacterized protein</fullName>
    </submittedName>
</protein>
<gene>
    <name evidence="3" type="ORF">R7V75_00060</name>
    <name evidence="2" type="ORF">R7V77_01390</name>
    <name evidence="1" type="ORF">R7W54_00460</name>
</gene>
<evidence type="ECO:0000313" key="2">
    <source>
        <dbReference type="EMBL" id="MDW2897966.1"/>
    </source>
</evidence>
<dbReference type="Proteomes" id="UP001281777">
    <property type="component" value="Unassembled WGS sequence"/>
</dbReference>
<keyword evidence="4" id="KW-1185">Reference proteome</keyword>
<accession>A0AAJ2P5W0</accession>
<name>A0AAJ2P5W0_9BACT</name>
<evidence type="ECO:0000313" key="5">
    <source>
        <dbReference type="Proteomes" id="UP001281777"/>
    </source>
</evidence>
<evidence type="ECO:0000313" key="3">
    <source>
        <dbReference type="EMBL" id="MDW2908119.1"/>
    </source>
</evidence>
<evidence type="ECO:0000313" key="4">
    <source>
        <dbReference type="Proteomes" id="UP001275471"/>
    </source>
</evidence>
<dbReference type="EMBL" id="JAWPEX010000002">
    <property type="protein sequence ID" value="MDW2897966.1"/>
    <property type="molecule type" value="Genomic_DNA"/>
</dbReference>
<dbReference type="AlphaFoldDB" id="A0AAJ2P5W0"/>
<dbReference type="EMBL" id="JAWPFE010000002">
    <property type="protein sequence ID" value="MDW2892439.1"/>
    <property type="molecule type" value="Genomic_DNA"/>
</dbReference>
<dbReference type="RefSeq" id="WP_318044268.1">
    <property type="nucleotide sequence ID" value="NZ_JAWPES010000002.1"/>
</dbReference>
<comment type="caution">
    <text evidence="1">The sequence shown here is derived from an EMBL/GenBank/DDBJ whole genome shotgun (WGS) entry which is preliminary data.</text>
</comment>
<dbReference type="Proteomes" id="UP001276398">
    <property type="component" value="Unassembled WGS sequence"/>
</dbReference>
<proteinExistence type="predicted"/>
<organism evidence="1 5">
    <name type="scientific">Mesomycoplasma ovipneumoniae</name>
    <dbReference type="NCBI Taxonomy" id="29562"/>
    <lineage>
        <taxon>Bacteria</taxon>
        <taxon>Bacillati</taxon>
        <taxon>Mycoplasmatota</taxon>
        <taxon>Mycoplasmoidales</taxon>
        <taxon>Metamycoplasmataceae</taxon>
        <taxon>Mesomycoplasma</taxon>
    </lineage>
</organism>
<evidence type="ECO:0000313" key="1">
    <source>
        <dbReference type="EMBL" id="MDW2892439.1"/>
    </source>
</evidence>
<dbReference type="Proteomes" id="UP001275471">
    <property type="component" value="Unassembled WGS sequence"/>
</dbReference>
<dbReference type="EMBL" id="JAWPFF010000001">
    <property type="protein sequence ID" value="MDW2908119.1"/>
    <property type="molecule type" value="Genomic_DNA"/>
</dbReference>
<sequence length="262" mass="30895">MKKLNNDFLEIIKEGFITYLHKGSSRSTEKIKIIHSFVANSMLQNLGQDFKIYSLGFDNGNQFQKEAKMIGRYYDKKVDIGIEYKNEIIAGIGLKFVVQNYLQNSINYFENMLGETANIRSQNDKLYFQILIIFEQIPYFSKNRINKKWEKLNYKNFLKYAKLSTENQSDFRHIPNKVLIVIINFACLNLENNSEHNNINEIENFEDYKTVANFHLDNCFNAFEFSNILKPIETQIQNSVIINDYDDFINRISYLIKGHVKN</sequence>